<sequence>MHLLQIVDIKIDSYAKPMDLNNLVNIWGKHVSLLNDLLIRFEMSMINDLFEFFKQPFLSGMVYDKFPSLMEEIRELFLGMEVQTDKTIADSVVEMLDKNNWKILNDLQNIQLRRLLHDSILVSEIEDKVLEYIQKNRIHLPMYAYPSLVGRLLRSHKQTPLFSK</sequence>
<dbReference type="PANTHER" id="PTHR21178">
    <property type="entry name" value="CILIA- AND FLAGELLA-ASSOCIATED PROTEIN 61"/>
    <property type="match status" value="1"/>
</dbReference>
<proteinExistence type="predicted"/>
<dbReference type="Proteomes" id="UP001516400">
    <property type="component" value="Unassembled WGS sequence"/>
</dbReference>
<keyword evidence="3" id="KW-1185">Reference proteome</keyword>
<dbReference type="PANTHER" id="PTHR21178:SF8">
    <property type="entry name" value="CILIA- AND FLAGELLA-ASSOCIATED PROTEIN 61"/>
    <property type="match status" value="1"/>
</dbReference>
<dbReference type="EMBL" id="JABFTP020000021">
    <property type="protein sequence ID" value="KAL3269155.1"/>
    <property type="molecule type" value="Genomic_DNA"/>
</dbReference>
<evidence type="ECO:0000259" key="1">
    <source>
        <dbReference type="Pfam" id="PF23150"/>
    </source>
</evidence>
<evidence type="ECO:0000313" key="3">
    <source>
        <dbReference type="Proteomes" id="UP001516400"/>
    </source>
</evidence>
<reference evidence="2 3" key="1">
    <citation type="journal article" date="2021" name="BMC Biol.">
        <title>Horizontally acquired antibacterial genes associated with adaptive radiation of ladybird beetles.</title>
        <authorList>
            <person name="Li H.S."/>
            <person name="Tang X.F."/>
            <person name="Huang Y.H."/>
            <person name="Xu Z.Y."/>
            <person name="Chen M.L."/>
            <person name="Du X.Y."/>
            <person name="Qiu B.Y."/>
            <person name="Chen P.T."/>
            <person name="Zhang W."/>
            <person name="Slipinski A."/>
            <person name="Escalona H.E."/>
            <person name="Waterhouse R.M."/>
            <person name="Zwick A."/>
            <person name="Pang H."/>
        </authorList>
    </citation>
    <scope>NUCLEOTIDE SEQUENCE [LARGE SCALE GENOMIC DNA]</scope>
    <source>
        <strain evidence="2">SYSU2018</strain>
    </source>
</reference>
<dbReference type="Pfam" id="PF23150">
    <property type="entry name" value="CFAP61_dimer"/>
    <property type="match status" value="1"/>
</dbReference>
<name>A0ABD2MS07_9CUCU</name>
<protein>
    <recommendedName>
        <fullName evidence="1">CFAP61 dimerisation domain-containing protein</fullName>
    </recommendedName>
</protein>
<organism evidence="2 3">
    <name type="scientific">Cryptolaemus montrouzieri</name>
    <dbReference type="NCBI Taxonomy" id="559131"/>
    <lineage>
        <taxon>Eukaryota</taxon>
        <taxon>Metazoa</taxon>
        <taxon>Ecdysozoa</taxon>
        <taxon>Arthropoda</taxon>
        <taxon>Hexapoda</taxon>
        <taxon>Insecta</taxon>
        <taxon>Pterygota</taxon>
        <taxon>Neoptera</taxon>
        <taxon>Endopterygota</taxon>
        <taxon>Coleoptera</taxon>
        <taxon>Polyphaga</taxon>
        <taxon>Cucujiformia</taxon>
        <taxon>Coccinelloidea</taxon>
        <taxon>Coccinellidae</taxon>
        <taxon>Scymninae</taxon>
        <taxon>Scymnini</taxon>
        <taxon>Cryptolaemus</taxon>
    </lineage>
</organism>
<feature type="domain" description="CFAP61 dimerisation" evidence="1">
    <location>
        <begin position="16"/>
        <end position="58"/>
    </location>
</feature>
<evidence type="ECO:0000313" key="2">
    <source>
        <dbReference type="EMBL" id="KAL3269155.1"/>
    </source>
</evidence>
<dbReference type="AlphaFoldDB" id="A0ABD2MS07"/>
<gene>
    <name evidence="2" type="ORF">HHI36_008234</name>
</gene>
<accession>A0ABD2MS07</accession>
<comment type="caution">
    <text evidence="2">The sequence shown here is derived from an EMBL/GenBank/DDBJ whole genome shotgun (WGS) entry which is preliminary data.</text>
</comment>
<dbReference type="InterPro" id="IPR056299">
    <property type="entry name" value="CFAP61_dimer"/>
</dbReference>
<dbReference type="InterPro" id="IPR038884">
    <property type="entry name" value="CFAP61"/>
</dbReference>